<gene>
    <name evidence="3" type="ORF">ZIOFF_057729</name>
</gene>
<dbReference type="EMBL" id="JACMSC010000016">
    <property type="protein sequence ID" value="KAG6481134.1"/>
    <property type="molecule type" value="Genomic_DNA"/>
</dbReference>
<dbReference type="PROSITE" id="PS50294">
    <property type="entry name" value="WD_REPEATS_REGION"/>
    <property type="match status" value="1"/>
</dbReference>
<evidence type="ECO:0000256" key="2">
    <source>
        <dbReference type="PROSITE-ProRule" id="PRU00221"/>
    </source>
</evidence>
<keyword evidence="4" id="KW-1185">Reference proteome</keyword>
<evidence type="ECO:0000313" key="3">
    <source>
        <dbReference type="EMBL" id="KAG6481134.1"/>
    </source>
</evidence>
<dbReference type="GO" id="GO:0000347">
    <property type="term" value="C:THO complex"/>
    <property type="evidence" value="ECO:0007669"/>
    <property type="project" value="TreeGrafter"/>
</dbReference>
<dbReference type="PROSITE" id="PS50082">
    <property type="entry name" value="WD_REPEATS_2"/>
    <property type="match status" value="1"/>
</dbReference>
<dbReference type="GO" id="GO:0000346">
    <property type="term" value="C:transcription export complex"/>
    <property type="evidence" value="ECO:0007669"/>
    <property type="project" value="TreeGrafter"/>
</dbReference>
<evidence type="ECO:0000256" key="1">
    <source>
        <dbReference type="ARBA" id="ARBA00022574"/>
    </source>
</evidence>
<dbReference type="InterPro" id="IPR042626">
    <property type="entry name" value="THOC6"/>
</dbReference>
<organism evidence="3 4">
    <name type="scientific">Zingiber officinale</name>
    <name type="common">Ginger</name>
    <name type="synonym">Amomum zingiber</name>
    <dbReference type="NCBI Taxonomy" id="94328"/>
    <lineage>
        <taxon>Eukaryota</taxon>
        <taxon>Viridiplantae</taxon>
        <taxon>Streptophyta</taxon>
        <taxon>Embryophyta</taxon>
        <taxon>Tracheophyta</taxon>
        <taxon>Spermatophyta</taxon>
        <taxon>Magnoliopsida</taxon>
        <taxon>Liliopsida</taxon>
        <taxon>Zingiberales</taxon>
        <taxon>Zingiberaceae</taxon>
        <taxon>Zingiber</taxon>
    </lineage>
</organism>
<proteinExistence type="predicted"/>
<reference evidence="3 4" key="1">
    <citation type="submission" date="2020-08" db="EMBL/GenBank/DDBJ databases">
        <title>Plant Genome Project.</title>
        <authorList>
            <person name="Zhang R.-G."/>
        </authorList>
    </citation>
    <scope>NUCLEOTIDE SEQUENCE [LARGE SCALE GENOMIC DNA]</scope>
    <source>
        <tissue evidence="3">Rhizome</tissue>
    </source>
</reference>
<keyword evidence="1 2" id="KW-0853">WD repeat</keyword>
<dbReference type="Pfam" id="PF00400">
    <property type="entry name" value="WD40"/>
    <property type="match status" value="2"/>
</dbReference>
<dbReference type="PANTHER" id="PTHR44411:SF1">
    <property type="entry name" value="THO COMPLEX SUBUNIT 6 HOMOLOG"/>
    <property type="match status" value="1"/>
</dbReference>
<dbReference type="GO" id="GO:0006406">
    <property type="term" value="P:mRNA export from nucleus"/>
    <property type="evidence" value="ECO:0007669"/>
    <property type="project" value="TreeGrafter"/>
</dbReference>
<accession>A0A8J5FCX8</accession>
<evidence type="ECO:0008006" key="5">
    <source>
        <dbReference type="Google" id="ProtNLM"/>
    </source>
</evidence>
<dbReference type="OrthoDB" id="273067at2759"/>
<name>A0A8J5FCX8_ZINOF</name>
<dbReference type="SMART" id="SM00320">
    <property type="entry name" value="WD40"/>
    <property type="match status" value="6"/>
</dbReference>
<feature type="repeat" description="WD" evidence="2">
    <location>
        <begin position="212"/>
        <end position="253"/>
    </location>
</feature>
<dbReference type="AlphaFoldDB" id="A0A8J5FCX8"/>
<comment type="caution">
    <text evidence="3">The sequence shown here is derived from an EMBL/GenBank/DDBJ whole genome shotgun (WGS) entry which is preliminary data.</text>
</comment>
<dbReference type="PANTHER" id="PTHR44411">
    <property type="entry name" value="THO COMPLEX SUBUNIT 6 HOMOLOG"/>
    <property type="match status" value="1"/>
</dbReference>
<dbReference type="InterPro" id="IPR001680">
    <property type="entry name" value="WD40_rpt"/>
</dbReference>
<protein>
    <recommendedName>
        <fullName evidence="5">THO complex subunit 6</fullName>
    </recommendedName>
</protein>
<dbReference type="Proteomes" id="UP000734854">
    <property type="component" value="Unassembled WGS sequence"/>
</dbReference>
<evidence type="ECO:0000313" key="4">
    <source>
        <dbReference type="Proteomes" id="UP000734854"/>
    </source>
</evidence>
<sequence length="389" mass="42410">MATEQEAAGGDARSWDEERYRKSILQERELRCRTVFRTAFAPSQNPNPDILVVASSDGSLSCYSLASCIASMSQYQQLDMATNLRTVADPLSADPLSIIQAHKGPTYDLKFYTHGENCLLFSCGDDGRLRGWNWKEILSSHIVVDKKTQGNLLKPILDLANPQHEGPWGALSPIPETNAITINEQEGSVYSAAGDARAYSWDIETGKQKMVFKGHADYLHCITARKSSHQIITGSEDGTTRIWDCRSGLCTQVIQSGRNLKSKLSSWVSCVAIDSSESWLACGTGAGLSVWSLLSYECIFNIGHYAPVQDLLFDDNQIVAVGSEPVLTRFSINGATLSQLKCAPQSAFSVSLHPSGVIAVGGYGALVDVLSQFGSHLCTFYCRGLDNYS</sequence>